<reference evidence="2" key="1">
    <citation type="journal article" date="2023" name="Nat. Plants">
        <title>Single-cell RNA sequencing provides a high-resolution roadmap for understanding the multicellular compartmentation of specialized metabolism.</title>
        <authorList>
            <person name="Sun S."/>
            <person name="Shen X."/>
            <person name="Li Y."/>
            <person name="Li Y."/>
            <person name="Wang S."/>
            <person name="Li R."/>
            <person name="Zhang H."/>
            <person name="Shen G."/>
            <person name="Guo B."/>
            <person name="Wei J."/>
            <person name="Xu J."/>
            <person name="St-Pierre B."/>
            <person name="Chen S."/>
            <person name="Sun C."/>
        </authorList>
    </citation>
    <scope>NUCLEOTIDE SEQUENCE [LARGE SCALE GENOMIC DNA]</scope>
</reference>
<proteinExistence type="predicted"/>
<dbReference type="Proteomes" id="UP001060085">
    <property type="component" value="Linkage Group LG02"/>
</dbReference>
<dbReference type="EMBL" id="CM044702">
    <property type="protein sequence ID" value="KAI5677513.1"/>
    <property type="molecule type" value="Genomic_DNA"/>
</dbReference>
<evidence type="ECO:0000313" key="2">
    <source>
        <dbReference type="Proteomes" id="UP001060085"/>
    </source>
</evidence>
<sequence>MHLNNRDSATNLINRDREIDSYGFSDKKTTKTEKDENKEFQTQRQKIQPNVASRKQKTKPNKINQKNRKENDDQAILPWPNLWNSTFLEDLEYLEARLVAGTIKSTKKL</sequence>
<evidence type="ECO:0000313" key="1">
    <source>
        <dbReference type="EMBL" id="KAI5677513.1"/>
    </source>
</evidence>
<organism evidence="1 2">
    <name type="scientific">Catharanthus roseus</name>
    <name type="common">Madagascar periwinkle</name>
    <name type="synonym">Vinca rosea</name>
    <dbReference type="NCBI Taxonomy" id="4058"/>
    <lineage>
        <taxon>Eukaryota</taxon>
        <taxon>Viridiplantae</taxon>
        <taxon>Streptophyta</taxon>
        <taxon>Embryophyta</taxon>
        <taxon>Tracheophyta</taxon>
        <taxon>Spermatophyta</taxon>
        <taxon>Magnoliopsida</taxon>
        <taxon>eudicotyledons</taxon>
        <taxon>Gunneridae</taxon>
        <taxon>Pentapetalae</taxon>
        <taxon>asterids</taxon>
        <taxon>lamiids</taxon>
        <taxon>Gentianales</taxon>
        <taxon>Apocynaceae</taxon>
        <taxon>Rauvolfioideae</taxon>
        <taxon>Vinceae</taxon>
        <taxon>Catharanthinae</taxon>
        <taxon>Catharanthus</taxon>
    </lineage>
</organism>
<protein>
    <submittedName>
        <fullName evidence="1">Uncharacterized protein</fullName>
    </submittedName>
</protein>
<name>A0ACC0BXU8_CATRO</name>
<gene>
    <name evidence="1" type="ORF">M9H77_08463</name>
</gene>
<comment type="caution">
    <text evidence="1">The sequence shown here is derived from an EMBL/GenBank/DDBJ whole genome shotgun (WGS) entry which is preliminary data.</text>
</comment>
<accession>A0ACC0BXU8</accession>
<keyword evidence="2" id="KW-1185">Reference proteome</keyword>